<evidence type="ECO:0000256" key="12">
    <source>
        <dbReference type="HAMAP-Rule" id="MF_00303"/>
    </source>
</evidence>
<dbReference type="InterPro" id="IPR008881">
    <property type="entry name" value="Trigger_fac_ribosome-bd_bac"/>
</dbReference>
<dbReference type="GO" id="GO:0051083">
    <property type="term" value="P:'de novo' cotranslational protein folding"/>
    <property type="evidence" value="ECO:0007669"/>
    <property type="project" value="TreeGrafter"/>
</dbReference>
<feature type="compositionally biased region" description="Basic and acidic residues" evidence="16">
    <location>
        <begin position="442"/>
        <end position="452"/>
    </location>
</feature>
<dbReference type="InterPro" id="IPR037041">
    <property type="entry name" value="Trigger_fac_C_sf"/>
</dbReference>
<evidence type="ECO:0000256" key="10">
    <source>
        <dbReference type="ARBA" id="ARBA00024849"/>
    </source>
</evidence>
<feature type="coiled-coil region" evidence="15">
    <location>
        <begin position="260"/>
        <end position="287"/>
    </location>
</feature>
<dbReference type="EC" id="5.2.1.8" evidence="3 12"/>
<evidence type="ECO:0000256" key="11">
    <source>
        <dbReference type="ARBA" id="ARBA00029986"/>
    </source>
</evidence>
<keyword evidence="7 12" id="KW-0143">Chaperone</keyword>
<keyword evidence="6 12" id="KW-0697">Rotamase</keyword>
<dbReference type="SUPFAM" id="SSF54534">
    <property type="entry name" value="FKBP-like"/>
    <property type="match status" value="1"/>
</dbReference>
<dbReference type="Gene3D" id="1.10.3120.10">
    <property type="entry name" value="Trigger factor, C-terminal domain"/>
    <property type="match status" value="1"/>
</dbReference>
<keyword evidence="8 12" id="KW-0413">Isomerase</keyword>
<feature type="coiled-coil region" evidence="15">
    <location>
        <begin position="367"/>
        <end position="401"/>
    </location>
</feature>
<dbReference type="GO" id="GO:0043335">
    <property type="term" value="P:protein unfolding"/>
    <property type="evidence" value="ECO:0007669"/>
    <property type="project" value="TreeGrafter"/>
</dbReference>
<dbReference type="GO" id="GO:0003755">
    <property type="term" value="F:peptidyl-prolyl cis-trans isomerase activity"/>
    <property type="evidence" value="ECO:0007669"/>
    <property type="project" value="UniProtKB-UniRule"/>
</dbReference>
<evidence type="ECO:0000256" key="1">
    <source>
        <dbReference type="ARBA" id="ARBA00000971"/>
    </source>
</evidence>
<dbReference type="InterPro" id="IPR046357">
    <property type="entry name" value="PPIase_dom_sf"/>
</dbReference>
<dbReference type="SUPFAM" id="SSF102735">
    <property type="entry name" value="Trigger factor ribosome-binding domain"/>
    <property type="match status" value="1"/>
</dbReference>
<keyword evidence="19" id="KW-1185">Reference proteome</keyword>
<dbReference type="EMBL" id="SLUK01000015">
    <property type="protein sequence ID" value="TCL41106.1"/>
    <property type="molecule type" value="Genomic_DNA"/>
</dbReference>
<dbReference type="GO" id="GO:0005737">
    <property type="term" value="C:cytoplasm"/>
    <property type="evidence" value="ECO:0007669"/>
    <property type="project" value="UniProtKB-SubCell"/>
</dbReference>
<comment type="function">
    <text evidence="10 12">Involved in protein export. Acts as a chaperone by maintaining the newly synthesized protein in an open conformation. Functions as a peptidyl-prolyl cis-trans isomerase.</text>
</comment>
<comment type="caution">
    <text evidence="18">The sequence shown here is derived from an EMBL/GenBank/DDBJ whole genome shotgun (WGS) entry which is preliminary data.</text>
</comment>
<evidence type="ECO:0000256" key="2">
    <source>
        <dbReference type="ARBA" id="ARBA00005464"/>
    </source>
</evidence>
<evidence type="ECO:0000256" key="15">
    <source>
        <dbReference type="SAM" id="Coils"/>
    </source>
</evidence>
<comment type="catalytic activity">
    <reaction evidence="1 12 13">
        <text>[protein]-peptidylproline (omega=180) = [protein]-peptidylproline (omega=0)</text>
        <dbReference type="Rhea" id="RHEA:16237"/>
        <dbReference type="Rhea" id="RHEA-COMP:10747"/>
        <dbReference type="Rhea" id="RHEA-COMP:10748"/>
        <dbReference type="ChEBI" id="CHEBI:83833"/>
        <dbReference type="ChEBI" id="CHEBI:83834"/>
        <dbReference type="EC" id="5.2.1.8"/>
    </reaction>
</comment>
<dbReference type="Gene3D" id="3.10.50.40">
    <property type="match status" value="1"/>
</dbReference>
<evidence type="ECO:0000313" key="18">
    <source>
        <dbReference type="EMBL" id="TCL41106.1"/>
    </source>
</evidence>
<dbReference type="PROSITE" id="PS50059">
    <property type="entry name" value="FKBP_PPIASE"/>
    <property type="match status" value="1"/>
</dbReference>
<accession>A0A9X8Y763</accession>
<evidence type="ECO:0000256" key="16">
    <source>
        <dbReference type="SAM" id="MobiDB-lite"/>
    </source>
</evidence>
<protein>
    <recommendedName>
        <fullName evidence="4 12">Trigger factor</fullName>
        <shortName evidence="12">TF</shortName>
        <ecNumber evidence="3 12">5.2.1.8</ecNumber>
    </recommendedName>
    <alternativeName>
        <fullName evidence="11 12">PPIase</fullName>
    </alternativeName>
</protein>
<dbReference type="GO" id="GO:0051301">
    <property type="term" value="P:cell division"/>
    <property type="evidence" value="ECO:0007669"/>
    <property type="project" value="UniProtKB-KW"/>
</dbReference>
<dbReference type="InterPro" id="IPR027304">
    <property type="entry name" value="Trigger_fact/SurA_dom_sf"/>
</dbReference>
<dbReference type="GO" id="GO:0044183">
    <property type="term" value="F:protein folding chaperone"/>
    <property type="evidence" value="ECO:0007669"/>
    <property type="project" value="TreeGrafter"/>
</dbReference>
<dbReference type="Proteomes" id="UP000294682">
    <property type="component" value="Unassembled WGS sequence"/>
</dbReference>
<dbReference type="PIRSF" id="PIRSF003095">
    <property type="entry name" value="Trigger_factor"/>
    <property type="match status" value="1"/>
</dbReference>
<gene>
    <name evidence="12" type="primary">tig</name>
    <name evidence="18" type="ORF">EDD78_11539</name>
</gene>
<reference evidence="18 19" key="1">
    <citation type="submission" date="2019-03" db="EMBL/GenBank/DDBJ databases">
        <title>Genomic Encyclopedia of Type Strains, Phase IV (KMG-IV): sequencing the most valuable type-strain genomes for metagenomic binning, comparative biology and taxonomic classification.</title>
        <authorList>
            <person name="Goeker M."/>
        </authorList>
    </citation>
    <scope>NUCLEOTIDE SEQUENCE [LARGE SCALE GENOMIC DNA]</scope>
    <source>
        <strain evidence="18 19">DSM 100433</strain>
    </source>
</reference>
<comment type="similarity">
    <text evidence="2 12 14">Belongs to the FKBP-type PPIase family. Tig subfamily.</text>
</comment>
<dbReference type="SUPFAM" id="SSF109998">
    <property type="entry name" value="Triger factor/SurA peptide-binding domain-like"/>
    <property type="match status" value="1"/>
</dbReference>
<comment type="domain">
    <text evidence="12">Consists of 3 domains; the N-terminus binds the ribosome, the middle domain has PPIase activity, while the C-terminus has intrinsic chaperone activity on its own.</text>
</comment>
<dbReference type="GO" id="GO:0015031">
    <property type="term" value="P:protein transport"/>
    <property type="evidence" value="ECO:0007669"/>
    <property type="project" value="UniProtKB-UniRule"/>
</dbReference>
<feature type="domain" description="PPIase FKBP-type" evidence="17">
    <location>
        <begin position="163"/>
        <end position="223"/>
    </location>
</feature>
<evidence type="ECO:0000256" key="8">
    <source>
        <dbReference type="ARBA" id="ARBA00023235"/>
    </source>
</evidence>
<keyword evidence="12" id="KW-0963">Cytoplasm</keyword>
<evidence type="ECO:0000313" key="19">
    <source>
        <dbReference type="Proteomes" id="UP000294682"/>
    </source>
</evidence>
<evidence type="ECO:0000256" key="13">
    <source>
        <dbReference type="PROSITE-ProRule" id="PRU00277"/>
    </source>
</evidence>
<dbReference type="Gene3D" id="3.30.70.1050">
    <property type="entry name" value="Trigger factor ribosome-binding domain"/>
    <property type="match status" value="1"/>
</dbReference>
<evidence type="ECO:0000256" key="5">
    <source>
        <dbReference type="ARBA" id="ARBA00022618"/>
    </source>
</evidence>
<dbReference type="AlphaFoldDB" id="A0A9X8Y763"/>
<keyword evidence="5 12" id="KW-0132">Cell division</keyword>
<keyword evidence="9 12" id="KW-0131">Cell cycle</keyword>
<comment type="subcellular location">
    <subcellularLocation>
        <location evidence="12">Cytoplasm</location>
    </subcellularLocation>
    <text evidence="12">About half TF is bound to the ribosome near the polypeptide exit tunnel while the other half is free in the cytoplasm.</text>
</comment>
<dbReference type="Pfam" id="PF05697">
    <property type="entry name" value="Trigger_N"/>
    <property type="match status" value="1"/>
</dbReference>
<name>A0A9X8Y763_9FIRM</name>
<dbReference type="PANTHER" id="PTHR30560">
    <property type="entry name" value="TRIGGER FACTOR CHAPERONE AND PEPTIDYL-PROLYL CIS/TRANS ISOMERASE"/>
    <property type="match status" value="1"/>
</dbReference>
<dbReference type="Pfam" id="PF05698">
    <property type="entry name" value="Trigger_C"/>
    <property type="match status" value="1"/>
</dbReference>
<evidence type="ECO:0000256" key="4">
    <source>
        <dbReference type="ARBA" id="ARBA00016902"/>
    </source>
</evidence>
<keyword evidence="15" id="KW-0175">Coiled coil</keyword>
<dbReference type="RefSeq" id="WP_132085269.1">
    <property type="nucleotide sequence ID" value="NZ_SLUK01000015.1"/>
</dbReference>
<evidence type="ECO:0000256" key="7">
    <source>
        <dbReference type="ARBA" id="ARBA00023186"/>
    </source>
</evidence>
<organism evidence="18 19">
    <name type="scientific">Harryflintia acetispora</name>
    <dbReference type="NCBI Taxonomy" id="1849041"/>
    <lineage>
        <taxon>Bacteria</taxon>
        <taxon>Bacillati</taxon>
        <taxon>Bacillota</taxon>
        <taxon>Clostridia</taxon>
        <taxon>Eubacteriales</taxon>
        <taxon>Oscillospiraceae</taxon>
        <taxon>Harryflintia</taxon>
    </lineage>
</organism>
<dbReference type="PANTHER" id="PTHR30560:SF3">
    <property type="entry name" value="TRIGGER FACTOR-LIKE PROTEIN TIG, CHLOROPLASTIC"/>
    <property type="match status" value="1"/>
</dbReference>
<dbReference type="Pfam" id="PF00254">
    <property type="entry name" value="FKBP_C"/>
    <property type="match status" value="1"/>
</dbReference>
<dbReference type="NCBIfam" id="TIGR00115">
    <property type="entry name" value="tig"/>
    <property type="match status" value="1"/>
</dbReference>
<evidence type="ECO:0000256" key="14">
    <source>
        <dbReference type="RuleBase" id="RU003914"/>
    </source>
</evidence>
<dbReference type="HAMAP" id="MF_00303">
    <property type="entry name" value="Trigger_factor_Tig"/>
    <property type="match status" value="1"/>
</dbReference>
<dbReference type="InterPro" id="IPR036611">
    <property type="entry name" value="Trigger_fac_ribosome-bd_sf"/>
</dbReference>
<dbReference type="InterPro" id="IPR008880">
    <property type="entry name" value="Trigger_fac_C"/>
</dbReference>
<evidence type="ECO:0000256" key="6">
    <source>
        <dbReference type="ARBA" id="ARBA00023110"/>
    </source>
</evidence>
<proteinExistence type="inferred from homology"/>
<dbReference type="FunFam" id="3.10.50.40:FF:000001">
    <property type="entry name" value="Trigger factor"/>
    <property type="match status" value="1"/>
</dbReference>
<feature type="region of interest" description="Disordered" evidence="16">
    <location>
        <begin position="423"/>
        <end position="468"/>
    </location>
</feature>
<evidence type="ECO:0000259" key="17">
    <source>
        <dbReference type="PROSITE" id="PS50059"/>
    </source>
</evidence>
<evidence type="ECO:0000256" key="3">
    <source>
        <dbReference type="ARBA" id="ARBA00013194"/>
    </source>
</evidence>
<dbReference type="GO" id="GO:0043022">
    <property type="term" value="F:ribosome binding"/>
    <property type="evidence" value="ECO:0007669"/>
    <property type="project" value="TreeGrafter"/>
</dbReference>
<dbReference type="InterPro" id="IPR001179">
    <property type="entry name" value="PPIase_FKBP_dom"/>
</dbReference>
<dbReference type="InterPro" id="IPR005215">
    <property type="entry name" value="Trig_fac"/>
</dbReference>
<sequence length="468" mass="52961">MELTSSKKIETNKYELEVKVGAEEFAPAVDRAFKKRAPKLNVPGFRRGKAPRSIVMKMFGEGMFYEDAVNELYPKAYEDAVEAAKLEPVAYPEIEITAVDKDGFTFKAVVINKPEVKISGYKGIKAPKTVKTVSDDEVADELERQRKRGARILTVEDRAAKEGDTVVIDFEGFVDGVAFEGGKGENYSLKLGSGQFIPGFEDQVAGHSVNEEFDVNVTFPEEYQEDLKGKDATFKVKLHEIKEEQLPQLDDEFAKDVSEFDTLEELKKDTKEKLQKAADERAQEEFEDKVIDQVVEQLEGEIPDEMVAARMDDMMREYEYRLKSQGIPMEMYLQYMGQTSETFRESFRDGALRRVKISLALEKIAELEKIEPNAEEIEAEYQKLAEQYKKEADEIKKMIGEKDIIHDVAVTKAIDLIRDSAIPVEEAEAADEKPQKKAAKKASKDDEGEAPKKTTRKKTAKKADEENA</sequence>
<evidence type="ECO:0000256" key="9">
    <source>
        <dbReference type="ARBA" id="ARBA00023306"/>
    </source>
</evidence>